<gene>
    <name evidence="2" type="ORF">N47_E46450</name>
</gene>
<dbReference type="SUPFAM" id="SSF81301">
    <property type="entry name" value="Nucleotidyltransferase"/>
    <property type="match status" value="1"/>
</dbReference>
<reference evidence="2" key="1">
    <citation type="journal article" date="2011" name="Environ. Microbiol.">
        <title>Genomic insights into the metabolic potential of the polycyclic aromatic hydrocarbon degrading sulfate-reducing Deltaproteobacterium N47.</title>
        <authorList>
            <person name="Bergmann F."/>
            <person name="Selesi D."/>
            <person name="Weinmaier T."/>
            <person name="Tischler P."/>
            <person name="Rattei T."/>
            <person name="Meckenstock R.U."/>
        </authorList>
    </citation>
    <scope>NUCLEOTIDE SEQUENCE</scope>
</reference>
<organism evidence="2">
    <name type="scientific">uncultured Desulfobacterium sp</name>
    <dbReference type="NCBI Taxonomy" id="201089"/>
    <lineage>
        <taxon>Bacteria</taxon>
        <taxon>Pseudomonadati</taxon>
        <taxon>Thermodesulfobacteriota</taxon>
        <taxon>Desulfobacteria</taxon>
        <taxon>Desulfobacterales</taxon>
        <taxon>Desulfobacteriaceae</taxon>
        <taxon>Desulfobacterium</taxon>
        <taxon>environmental samples</taxon>
    </lineage>
</organism>
<proteinExistence type="predicted"/>
<sequence>MAIVDEMIEEKVQMAIEVLNRNISISAAYLFGSQVTGKADQWSDIDLAIFADGIEKWDMKDRARAAAKVQKEAGDDIEIHFFPSGVLYEKNRDSAGFASWILAHGVQIDLRDAN</sequence>
<evidence type="ECO:0000259" key="1">
    <source>
        <dbReference type="Pfam" id="PF18765"/>
    </source>
</evidence>
<dbReference type="Gene3D" id="3.30.460.10">
    <property type="entry name" value="Beta Polymerase, domain 2"/>
    <property type="match status" value="1"/>
</dbReference>
<dbReference type="EMBL" id="FR695877">
    <property type="protein sequence ID" value="CBX31133.1"/>
    <property type="molecule type" value="Genomic_DNA"/>
</dbReference>
<dbReference type="Pfam" id="PF18765">
    <property type="entry name" value="Polbeta"/>
    <property type="match status" value="1"/>
</dbReference>
<dbReference type="InterPro" id="IPR041633">
    <property type="entry name" value="Polbeta"/>
</dbReference>
<feature type="domain" description="Polymerase beta nucleotidyltransferase" evidence="1">
    <location>
        <begin position="16"/>
        <end position="80"/>
    </location>
</feature>
<name>E1YM00_9BACT</name>
<dbReference type="CDD" id="cd05403">
    <property type="entry name" value="NT_KNTase_like"/>
    <property type="match status" value="1"/>
</dbReference>
<evidence type="ECO:0000313" key="2">
    <source>
        <dbReference type="EMBL" id="CBX31133.1"/>
    </source>
</evidence>
<dbReference type="InterPro" id="IPR043519">
    <property type="entry name" value="NT_sf"/>
</dbReference>
<dbReference type="AlphaFoldDB" id="E1YM00"/>
<protein>
    <recommendedName>
        <fullName evidence="1">Polymerase beta nucleotidyltransferase domain-containing protein</fullName>
    </recommendedName>
</protein>
<accession>E1YM00</accession>